<dbReference type="EMBL" id="JAOYFB010000005">
    <property type="protein sequence ID" value="KAK4015720.1"/>
    <property type="molecule type" value="Genomic_DNA"/>
</dbReference>
<dbReference type="SMART" id="SM00339">
    <property type="entry name" value="FH"/>
    <property type="match status" value="1"/>
</dbReference>
<evidence type="ECO:0000256" key="4">
    <source>
        <dbReference type="ARBA" id="ARBA00023163"/>
    </source>
</evidence>
<keyword evidence="9" id="KW-1185">Reference proteome</keyword>
<keyword evidence="4" id="KW-0804">Transcription</keyword>
<feature type="domain" description="Fork-head" evidence="7">
    <location>
        <begin position="228"/>
        <end position="304"/>
    </location>
</feature>
<evidence type="ECO:0000256" key="3">
    <source>
        <dbReference type="ARBA" id="ARBA00023125"/>
    </source>
</evidence>
<organism evidence="8 9">
    <name type="scientific">Daphnia magna</name>
    <dbReference type="NCBI Taxonomy" id="35525"/>
    <lineage>
        <taxon>Eukaryota</taxon>
        <taxon>Metazoa</taxon>
        <taxon>Ecdysozoa</taxon>
        <taxon>Arthropoda</taxon>
        <taxon>Crustacea</taxon>
        <taxon>Branchiopoda</taxon>
        <taxon>Diplostraca</taxon>
        <taxon>Cladocera</taxon>
        <taxon>Anomopoda</taxon>
        <taxon>Daphniidae</taxon>
        <taxon>Daphnia</taxon>
    </lineage>
</organism>
<evidence type="ECO:0000256" key="5">
    <source>
        <dbReference type="ARBA" id="ARBA00023242"/>
    </source>
</evidence>
<dbReference type="InterPro" id="IPR001766">
    <property type="entry name" value="Fork_head_dom"/>
</dbReference>
<dbReference type="InterPro" id="IPR036390">
    <property type="entry name" value="WH_DNA-bd_sf"/>
</dbReference>
<keyword evidence="5" id="KW-0539">Nucleus</keyword>
<evidence type="ECO:0000313" key="8">
    <source>
        <dbReference type="EMBL" id="KAK4015720.1"/>
    </source>
</evidence>
<dbReference type="InterPro" id="IPR049624">
    <property type="entry name" value="FOXN1_4"/>
</dbReference>
<gene>
    <name evidence="8" type="ORF">OUZ56_030694</name>
</gene>
<sequence length="454" mass="48250">MDMYSNSGIPSLTSTSFTYSAMHDPLALPDFCDFDGKNDLMDCSLGFSFPELSSFGGLDLDKLDQLVRMEADLERIERLERLEVEVGSLDSDGESAISFPPTLIGPSLGLSGWAPSDMNIDSSLSHGCSVTAAMDSDSTDVVVNPLSVLPVSSSASSLSSGWSSLLHRPIVSTAPSTVNVPSPMPASPAPQGSPISLPTRIAKSIANNHSSSVMNDSGSIGANNGSGFPKPAYSYSCLIALALKNSRTGCLPVSEIYRFMWWKNFGSTNPNGTVGSTSTNSSSTRKGCLWTLSPAKATKMDEEVLKWSRKDPSAIKRAMAYPASSFHSLDALEMLERGEMKMESAGGASTESEDEGEGPEEEVECPSPLARVTPPEPSPPLDDNKSSTNSNKEQLNIGVSIVSRLAPPITGRRPSVPQSGAAKSQPQKVYYSLPKFQTSGNELIIIGDSRMDTL</sequence>
<evidence type="ECO:0000256" key="2">
    <source>
        <dbReference type="ARBA" id="ARBA00023015"/>
    </source>
</evidence>
<evidence type="ECO:0000259" key="7">
    <source>
        <dbReference type="SMART" id="SM00339"/>
    </source>
</evidence>
<dbReference type="SUPFAM" id="SSF46785">
    <property type="entry name" value="Winged helix' DNA-binding domain"/>
    <property type="match status" value="1"/>
</dbReference>
<dbReference type="InterPro" id="IPR036388">
    <property type="entry name" value="WH-like_DNA-bd_sf"/>
</dbReference>
<dbReference type="Proteomes" id="UP001234178">
    <property type="component" value="Unassembled WGS sequence"/>
</dbReference>
<dbReference type="PANTHER" id="PTHR46721:SF3">
    <property type="entry name" value="FORKHEAD BOX N1"/>
    <property type="match status" value="1"/>
</dbReference>
<keyword evidence="2" id="KW-0805">Transcription regulation</keyword>
<proteinExistence type="predicted"/>
<keyword evidence="3" id="KW-0238">DNA-binding</keyword>
<feature type="region of interest" description="Disordered" evidence="6">
    <location>
        <begin position="340"/>
        <end position="427"/>
    </location>
</feature>
<accession>A0ABQ9ZS40</accession>
<dbReference type="Gene3D" id="1.10.10.10">
    <property type="entry name" value="Winged helix-like DNA-binding domain superfamily/Winged helix DNA-binding domain"/>
    <property type="match status" value="1"/>
</dbReference>
<evidence type="ECO:0000256" key="1">
    <source>
        <dbReference type="ARBA" id="ARBA00022473"/>
    </source>
</evidence>
<reference evidence="8 9" key="1">
    <citation type="journal article" date="2023" name="Nucleic Acids Res.">
        <title>The hologenome of Daphnia magna reveals possible DNA methylation and microbiome-mediated evolution of the host genome.</title>
        <authorList>
            <person name="Chaturvedi A."/>
            <person name="Li X."/>
            <person name="Dhandapani V."/>
            <person name="Marshall H."/>
            <person name="Kissane S."/>
            <person name="Cuenca-Cambronero M."/>
            <person name="Asole G."/>
            <person name="Calvet F."/>
            <person name="Ruiz-Romero M."/>
            <person name="Marangio P."/>
            <person name="Guigo R."/>
            <person name="Rago D."/>
            <person name="Mirbahai L."/>
            <person name="Eastwood N."/>
            <person name="Colbourne J.K."/>
            <person name="Zhou J."/>
            <person name="Mallon E."/>
            <person name="Orsini L."/>
        </authorList>
    </citation>
    <scope>NUCLEOTIDE SEQUENCE [LARGE SCALE GENOMIC DNA]</scope>
    <source>
        <strain evidence="8">LRV0_1</strain>
    </source>
</reference>
<keyword evidence="1" id="KW-0217">Developmental protein</keyword>
<protein>
    <recommendedName>
        <fullName evidence="7">Fork-head domain-containing protein</fullName>
    </recommendedName>
</protein>
<comment type="caution">
    <text evidence="8">The sequence shown here is derived from an EMBL/GenBank/DDBJ whole genome shotgun (WGS) entry which is preliminary data.</text>
</comment>
<feature type="compositionally biased region" description="Acidic residues" evidence="6">
    <location>
        <begin position="351"/>
        <end position="364"/>
    </location>
</feature>
<feature type="compositionally biased region" description="Polar residues" evidence="6">
    <location>
        <begin position="416"/>
        <end position="427"/>
    </location>
</feature>
<dbReference type="PANTHER" id="PTHR46721">
    <property type="entry name" value="FORKHEAD BOX PROTEIN N1"/>
    <property type="match status" value="1"/>
</dbReference>
<evidence type="ECO:0000313" key="9">
    <source>
        <dbReference type="Proteomes" id="UP001234178"/>
    </source>
</evidence>
<evidence type="ECO:0000256" key="6">
    <source>
        <dbReference type="SAM" id="MobiDB-lite"/>
    </source>
</evidence>
<name>A0ABQ9ZS40_9CRUS</name>